<evidence type="ECO:0000313" key="10">
    <source>
        <dbReference type="EMBL" id="KAK5982460.1"/>
    </source>
</evidence>
<keyword evidence="6 8" id="KW-0472">Membrane</keyword>
<reference evidence="10 11" key="1">
    <citation type="submission" date="2019-10" db="EMBL/GenBank/DDBJ databases">
        <title>Assembly and Annotation for the nematode Trichostrongylus colubriformis.</title>
        <authorList>
            <person name="Martin J."/>
        </authorList>
    </citation>
    <scope>NUCLEOTIDE SEQUENCE [LARGE SCALE GENOMIC DNA]</scope>
    <source>
        <strain evidence="10">G859</strain>
        <tissue evidence="10">Whole worm</tissue>
    </source>
</reference>
<dbReference type="GO" id="GO:0030322">
    <property type="term" value="P:stabilization of membrane potential"/>
    <property type="evidence" value="ECO:0007669"/>
    <property type="project" value="TreeGrafter"/>
</dbReference>
<evidence type="ECO:0000256" key="2">
    <source>
        <dbReference type="ARBA" id="ARBA00022448"/>
    </source>
</evidence>
<dbReference type="PANTHER" id="PTHR11003">
    <property type="entry name" value="POTASSIUM CHANNEL, SUBFAMILY K"/>
    <property type="match status" value="1"/>
</dbReference>
<name>A0AAN8FWW8_TRICO</name>
<dbReference type="InterPro" id="IPR013099">
    <property type="entry name" value="K_chnl_dom"/>
</dbReference>
<keyword evidence="5" id="KW-0406">Ion transport</keyword>
<organism evidence="10 11">
    <name type="scientific">Trichostrongylus colubriformis</name>
    <name type="common">Black scour worm</name>
    <dbReference type="NCBI Taxonomy" id="6319"/>
    <lineage>
        <taxon>Eukaryota</taxon>
        <taxon>Metazoa</taxon>
        <taxon>Ecdysozoa</taxon>
        <taxon>Nematoda</taxon>
        <taxon>Chromadorea</taxon>
        <taxon>Rhabditida</taxon>
        <taxon>Rhabditina</taxon>
        <taxon>Rhabditomorpha</taxon>
        <taxon>Strongyloidea</taxon>
        <taxon>Trichostrongylidae</taxon>
        <taxon>Trichostrongylus</taxon>
    </lineage>
</organism>
<feature type="domain" description="Potassium channel" evidence="9">
    <location>
        <begin position="105"/>
        <end position="166"/>
    </location>
</feature>
<dbReference type="Gene3D" id="1.10.287.70">
    <property type="match status" value="1"/>
</dbReference>
<evidence type="ECO:0000313" key="11">
    <source>
        <dbReference type="Proteomes" id="UP001331761"/>
    </source>
</evidence>
<dbReference type="SUPFAM" id="SSF81324">
    <property type="entry name" value="Voltage-gated potassium channels"/>
    <property type="match status" value="2"/>
</dbReference>
<feature type="transmembrane region" description="Helical" evidence="8">
    <location>
        <begin position="144"/>
        <end position="166"/>
    </location>
</feature>
<keyword evidence="7 10" id="KW-0407">Ion channel</keyword>
<keyword evidence="3 8" id="KW-0812">Transmembrane</keyword>
<comment type="caution">
    <text evidence="10">The sequence shown here is derived from an EMBL/GenBank/DDBJ whole genome shotgun (WGS) entry which is preliminary data.</text>
</comment>
<dbReference type="Proteomes" id="UP001331761">
    <property type="component" value="Unassembled WGS sequence"/>
</dbReference>
<dbReference type="GO" id="GO:0005886">
    <property type="term" value="C:plasma membrane"/>
    <property type="evidence" value="ECO:0007669"/>
    <property type="project" value="TreeGrafter"/>
</dbReference>
<dbReference type="PANTHER" id="PTHR11003:SF156">
    <property type="entry name" value="POTASSIUM CHANNEL DOMAIN-CONTAINING PROTEIN"/>
    <property type="match status" value="1"/>
</dbReference>
<evidence type="ECO:0000256" key="6">
    <source>
        <dbReference type="ARBA" id="ARBA00023136"/>
    </source>
</evidence>
<keyword evidence="4 8" id="KW-1133">Transmembrane helix</keyword>
<feature type="transmembrane region" description="Helical" evidence="8">
    <location>
        <begin position="111"/>
        <end position="132"/>
    </location>
</feature>
<comment type="subcellular location">
    <subcellularLocation>
        <location evidence="1">Membrane</location>
        <topology evidence="1">Multi-pass membrane protein</topology>
    </subcellularLocation>
</comment>
<gene>
    <name evidence="10" type="ORF">GCK32_013393</name>
</gene>
<evidence type="ECO:0000256" key="5">
    <source>
        <dbReference type="ARBA" id="ARBA00023065"/>
    </source>
</evidence>
<sequence>MFCIDSGGGCRARLRLALPHIALISVTIIYVFVGSLVFAAIEQPYELLRRNFHMSEIRKAEEAIKVYDADVDPLNETAIVLIDHLTKVTFDAFEAGIRPSDLHNNSFRSKWNLASSLFFTTTVLTSIGYGHLIPISHEGQILCMFYAILGIPLTLITIADVAKFLADFLGRPGDDNPLAEVSGPRRFTVLLGLFGYMTIAAWVFTFYESGWSFLDSFYFCLISLVR</sequence>
<keyword evidence="2" id="KW-0813">Transport</keyword>
<dbReference type="InterPro" id="IPR003280">
    <property type="entry name" value="2pore_dom_K_chnl"/>
</dbReference>
<evidence type="ECO:0000256" key="3">
    <source>
        <dbReference type="ARBA" id="ARBA00022692"/>
    </source>
</evidence>
<dbReference type="EMBL" id="WIXE01005083">
    <property type="protein sequence ID" value="KAK5982460.1"/>
    <property type="molecule type" value="Genomic_DNA"/>
</dbReference>
<dbReference type="AlphaFoldDB" id="A0AAN8FWW8"/>
<dbReference type="Pfam" id="PF07885">
    <property type="entry name" value="Ion_trans_2"/>
    <property type="match status" value="1"/>
</dbReference>
<evidence type="ECO:0000256" key="1">
    <source>
        <dbReference type="ARBA" id="ARBA00004141"/>
    </source>
</evidence>
<feature type="transmembrane region" description="Helical" evidence="8">
    <location>
        <begin position="187"/>
        <end position="207"/>
    </location>
</feature>
<accession>A0AAN8FWW8</accession>
<evidence type="ECO:0000259" key="9">
    <source>
        <dbReference type="Pfam" id="PF07885"/>
    </source>
</evidence>
<evidence type="ECO:0000256" key="8">
    <source>
        <dbReference type="SAM" id="Phobius"/>
    </source>
</evidence>
<proteinExistence type="predicted"/>
<feature type="transmembrane region" description="Helical" evidence="8">
    <location>
        <begin position="21"/>
        <end position="41"/>
    </location>
</feature>
<protein>
    <submittedName>
        <fullName evidence="10">TWiK family of potassium channels protein 7</fullName>
    </submittedName>
</protein>
<evidence type="ECO:0000256" key="7">
    <source>
        <dbReference type="ARBA" id="ARBA00023303"/>
    </source>
</evidence>
<dbReference type="GO" id="GO:0015271">
    <property type="term" value="F:outward rectifier potassium channel activity"/>
    <property type="evidence" value="ECO:0007669"/>
    <property type="project" value="TreeGrafter"/>
</dbReference>
<keyword evidence="11" id="KW-1185">Reference proteome</keyword>
<dbReference type="GO" id="GO:0022841">
    <property type="term" value="F:potassium ion leak channel activity"/>
    <property type="evidence" value="ECO:0007669"/>
    <property type="project" value="TreeGrafter"/>
</dbReference>
<evidence type="ECO:0000256" key="4">
    <source>
        <dbReference type="ARBA" id="ARBA00022989"/>
    </source>
</evidence>